<feature type="non-terminal residue" evidence="2">
    <location>
        <position position="1"/>
    </location>
</feature>
<sequence>GVTGTGTFHGLSGKQQSEKRTLHTSAVAWQAEPTKGQAPEASRNPKDRKDNAAEEPSLPSHQFGDKPASSSSQQRRTLHTSARRLEETKHTAESYYKDVDDSPPENSKTHQVDPSGTGAHVVRPNEPVTGDFSRAGPQTKEYATQLNREEPYDTPPSKGPEHDQKLRYGGTGGTGKHSGGEPTSEPGEGPEGASAGGRKPEGRS</sequence>
<keyword evidence="3" id="KW-1185">Reference proteome</keyword>
<dbReference type="AlphaFoldDB" id="A0A2H3JX24"/>
<dbReference type="EMBL" id="KB468113">
    <property type="protein sequence ID" value="PCH40727.1"/>
    <property type="molecule type" value="Genomic_DNA"/>
</dbReference>
<dbReference type="OrthoDB" id="2687798at2759"/>
<feature type="compositionally biased region" description="Basic and acidic residues" evidence="1">
    <location>
        <begin position="43"/>
        <end position="52"/>
    </location>
</feature>
<evidence type="ECO:0000256" key="1">
    <source>
        <dbReference type="SAM" id="MobiDB-lite"/>
    </source>
</evidence>
<gene>
    <name evidence="2" type="ORF">WOLCODRAFT_162489</name>
</gene>
<feature type="compositionally biased region" description="Basic and acidic residues" evidence="1">
    <location>
        <begin position="83"/>
        <end position="100"/>
    </location>
</feature>
<feature type="region of interest" description="Disordered" evidence="1">
    <location>
        <begin position="1"/>
        <end position="204"/>
    </location>
</feature>
<accession>A0A2H3JX24</accession>
<evidence type="ECO:0000313" key="2">
    <source>
        <dbReference type="EMBL" id="PCH40727.1"/>
    </source>
</evidence>
<dbReference type="Proteomes" id="UP000218811">
    <property type="component" value="Unassembled WGS sequence"/>
</dbReference>
<reference evidence="2 3" key="1">
    <citation type="journal article" date="2012" name="Science">
        <title>The Paleozoic origin of enzymatic lignin decomposition reconstructed from 31 fungal genomes.</title>
        <authorList>
            <person name="Floudas D."/>
            <person name="Binder M."/>
            <person name="Riley R."/>
            <person name="Barry K."/>
            <person name="Blanchette R.A."/>
            <person name="Henrissat B."/>
            <person name="Martinez A.T."/>
            <person name="Otillar R."/>
            <person name="Spatafora J.W."/>
            <person name="Yadav J.S."/>
            <person name="Aerts A."/>
            <person name="Benoit I."/>
            <person name="Boyd A."/>
            <person name="Carlson A."/>
            <person name="Copeland A."/>
            <person name="Coutinho P.M."/>
            <person name="de Vries R.P."/>
            <person name="Ferreira P."/>
            <person name="Findley K."/>
            <person name="Foster B."/>
            <person name="Gaskell J."/>
            <person name="Glotzer D."/>
            <person name="Gorecki P."/>
            <person name="Heitman J."/>
            <person name="Hesse C."/>
            <person name="Hori C."/>
            <person name="Igarashi K."/>
            <person name="Jurgens J.A."/>
            <person name="Kallen N."/>
            <person name="Kersten P."/>
            <person name="Kohler A."/>
            <person name="Kuees U."/>
            <person name="Kumar T.K.A."/>
            <person name="Kuo A."/>
            <person name="LaButti K."/>
            <person name="Larrondo L.F."/>
            <person name="Lindquist E."/>
            <person name="Ling A."/>
            <person name="Lombard V."/>
            <person name="Lucas S."/>
            <person name="Lundell T."/>
            <person name="Martin R."/>
            <person name="McLaughlin D.J."/>
            <person name="Morgenstern I."/>
            <person name="Morin E."/>
            <person name="Murat C."/>
            <person name="Nagy L.G."/>
            <person name="Nolan M."/>
            <person name="Ohm R.A."/>
            <person name="Patyshakuliyeva A."/>
            <person name="Rokas A."/>
            <person name="Ruiz-Duenas F.J."/>
            <person name="Sabat G."/>
            <person name="Salamov A."/>
            <person name="Samejima M."/>
            <person name="Schmutz J."/>
            <person name="Slot J.C."/>
            <person name="St John F."/>
            <person name="Stenlid J."/>
            <person name="Sun H."/>
            <person name="Sun S."/>
            <person name="Syed K."/>
            <person name="Tsang A."/>
            <person name="Wiebenga A."/>
            <person name="Young D."/>
            <person name="Pisabarro A."/>
            <person name="Eastwood D.C."/>
            <person name="Martin F."/>
            <person name="Cullen D."/>
            <person name="Grigoriev I.V."/>
            <person name="Hibbett D.S."/>
        </authorList>
    </citation>
    <scope>NUCLEOTIDE SEQUENCE [LARGE SCALE GENOMIC DNA]</scope>
    <source>
        <strain evidence="2 3">MD-104</strain>
    </source>
</reference>
<protein>
    <submittedName>
        <fullName evidence="2">Uncharacterized protein</fullName>
    </submittedName>
</protein>
<feature type="compositionally biased region" description="Low complexity" evidence="1">
    <location>
        <begin position="180"/>
        <end position="197"/>
    </location>
</feature>
<proteinExistence type="predicted"/>
<organism evidence="2 3">
    <name type="scientific">Wolfiporia cocos (strain MD-104)</name>
    <name type="common">Brown rot fungus</name>
    <dbReference type="NCBI Taxonomy" id="742152"/>
    <lineage>
        <taxon>Eukaryota</taxon>
        <taxon>Fungi</taxon>
        <taxon>Dikarya</taxon>
        <taxon>Basidiomycota</taxon>
        <taxon>Agaricomycotina</taxon>
        <taxon>Agaricomycetes</taxon>
        <taxon>Polyporales</taxon>
        <taxon>Phaeolaceae</taxon>
        <taxon>Wolfiporia</taxon>
    </lineage>
</organism>
<name>A0A2H3JX24_WOLCO</name>
<evidence type="ECO:0000313" key="3">
    <source>
        <dbReference type="Proteomes" id="UP000218811"/>
    </source>
</evidence>
<dbReference type="OMA" id="YEAPVEM"/>